<evidence type="ECO:0000256" key="5">
    <source>
        <dbReference type="ARBA" id="ARBA00023098"/>
    </source>
</evidence>
<dbReference type="Proteomes" id="UP000599578">
    <property type="component" value="Unassembled WGS sequence"/>
</dbReference>
<dbReference type="CDD" id="cd02440">
    <property type="entry name" value="AdoMet_MTases"/>
    <property type="match status" value="1"/>
</dbReference>
<dbReference type="PANTHER" id="PTHR43667:SF2">
    <property type="entry name" value="FATTY ACID C-METHYL TRANSFERASE"/>
    <property type="match status" value="1"/>
</dbReference>
<proteinExistence type="inferred from homology"/>
<evidence type="ECO:0000256" key="6">
    <source>
        <dbReference type="PIRSR" id="PIRSR003085-1"/>
    </source>
</evidence>
<dbReference type="InterPro" id="IPR029063">
    <property type="entry name" value="SAM-dependent_MTases_sf"/>
</dbReference>
<dbReference type="Pfam" id="PF02353">
    <property type="entry name" value="CMAS"/>
    <property type="match status" value="1"/>
</dbReference>
<sequence length="411" mass="47266">MKTTDLATDLSIQTDRSASGWLNRLCLRSLDPLLREIRHGQLRLWLPSGQALQAGQGQGPHAEVRLNNWRPIRRFLAGGELGWAESYLDGDWDTPDLLALMQWALANEDSLRPAAAGSVVSRMLHRLFHRSRRNSRRGSRRNIAFHYDLGNDFYRRWLDPTMTYSSALFAHPQQTLEAAQLNKYRRICELLELHPGQRVLEIGCGWGGFAETAAGEYGVTVDGITLSREQLAWARERVADSPLAARCRFSLTDYRDLDQRYDRIASIEMFEAVGEEHWPRYFDQLKRCLKPGGLAVLQVISIASDRFEDYRRGTDFIQRYVFPGGMLPSPDRLAAQIESAGLQLSHAEHFGADYARTLQHWRRAFDDSWPEIQPLGFDDRFRRLWHYYLAYCECGFNRGCIDVGLYLLRAP</sequence>
<evidence type="ECO:0000256" key="3">
    <source>
        <dbReference type="ARBA" id="ARBA00022679"/>
    </source>
</evidence>
<dbReference type="GO" id="GO:0008168">
    <property type="term" value="F:methyltransferase activity"/>
    <property type="evidence" value="ECO:0007669"/>
    <property type="project" value="UniProtKB-KW"/>
</dbReference>
<feature type="active site" evidence="6">
    <location>
        <position position="392"/>
    </location>
</feature>
<name>A0A917ZAN5_9GAMM</name>
<comment type="similarity">
    <text evidence="1">Belongs to the CFA/CMAS family.</text>
</comment>
<keyword evidence="8" id="KW-1185">Reference proteome</keyword>
<dbReference type="RefSeq" id="WP_188859945.1">
    <property type="nucleotide sequence ID" value="NZ_BMLT01000003.1"/>
</dbReference>
<dbReference type="PANTHER" id="PTHR43667">
    <property type="entry name" value="CYCLOPROPANE-FATTY-ACYL-PHOSPHOLIPID SYNTHASE"/>
    <property type="match status" value="1"/>
</dbReference>
<evidence type="ECO:0000256" key="2">
    <source>
        <dbReference type="ARBA" id="ARBA00022603"/>
    </source>
</evidence>
<comment type="caution">
    <text evidence="7">The sequence shown here is derived from an EMBL/GenBank/DDBJ whole genome shotgun (WGS) entry which is preliminary data.</text>
</comment>
<dbReference type="EMBL" id="BMLT01000003">
    <property type="protein sequence ID" value="GGO79746.1"/>
    <property type="molecule type" value="Genomic_DNA"/>
</dbReference>
<evidence type="ECO:0000256" key="4">
    <source>
        <dbReference type="ARBA" id="ARBA00022691"/>
    </source>
</evidence>
<dbReference type="AlphaFoldDB" id="A0A917ZAN5"/>
<evidence type="ECO:0000256" key="1">
    <source>
        <dbReference type="ARBA" id="ARBA00010815"/>
    </source>
</evidence>
<dbReference type="GO" id="GO:0008610">
    <property type="term" value="P:lipid biosynthetic process"/>
    <property type="evidence" value="ECO:0007669"/>
    <property type="project" value="InterPro"/>
</dbReference>
<reference evidence="7 8" key="1">
    <citation type="journal article" date="2014" name="Int. J. Syst. Evol. Microbiol.">
        <title>Complete genome sequence of Corynebacterium casei LMG S-19264T (=DSM 44701T), isolated from a smear-ripened cheese.</title>
        <authorList>
            <consortium name="US DOE Joint Genome Institute (JGI-PGF)"/>
            <person name="Walter F."/>
            <person name="Albersmeier A."/>
            <person name="Kalinowski J."/>
            <person name="Ruckert C."/>
        </authorList>
    </citation>
    <scope>NUCLEOTIDE SEQUENCE [LARGE SCALE GENOMIC DNA]</scope>
    <source>
        <strain evidence="7 8">CGMCC 1.7286</strain>
    </source>
</reference>
<gene>
    <name evidence="7" type="ORF">GCM10011348_14820</name>
</gene>
<keyword evidence="4" id="KW-0949">S-adenosyl-L-methionine</keyword>
<protein>
    <submittedName>
        <fullName evidence="7">Cyclopropane-fatty-acyl-phospholipid synthase</fullName>
    </submittedName>
</protein>
<organism evidence="7 8">
    <name type="scientific">Marinobacterium nitratireducens</name>
    <dbReference type="NCBI Taxonomy" id="518897"/>
    <lineage>
        <taxon>Bacteria</taxon>
        <taxon>Pseudomonadati</taxon>
        <taxon>Pseudomonadota</taxon>
        <taxon>Gammaproteobacteria</taxon>
        <taxon>Oceanospirillales</taxon>
        <taxon>Oceanospirillaceae</taxon>
        <taxon>Marinobacterium</taxon>
    </lineage>
</organism>
<keyword evidence="2" id="KW-0489">Methyltransferase</keyword>
<dbReference type="InterPro" id="IPR003333">
    <property type="entry name" value="CMAS"/>
</dbReference>
<dbReference type="InterPro" id="IPR050723">
    <property type="entry name" value="CFA/CMAS"/>
</dbReference>
<dbReference type="GO" id="GO:0032259">
    <property type="term" value="P:methylation"/>
    <property type="evidence" value="ECO:0007669"/>
    <property type="project" value="UniProtKB-KW"/>
</dbReference>
<dbReference type="SUPFAM" id="SSF53335">
    <property type="entry name" value="S-adenosyl-L-methionine-dependent methyltransferases"/>
    <property type="match status" value="1"/>
</dbReference>
<keyword evidence="3" id="KW-0808">Transferase</keyword>
<accession>A0A917ZAN5</accession>
<evidence type="ECO:0000313" key="8">
    <source>
        <dbReference type="Proteomes" id="UP000599578"/>
    </source>
</evidence>
<dbReference type="Gene3D" id="3.40.50.150">
    <property type="entry name" value="Vaccinia Virus protein VP39"/>
    <property type="match status" value="1"/>
</dbReference>
<evidence type="ECO:0000313" key="7">
    <source>
        <dbReference type="EMBL" id="GGO79746.1"/>
    </source>
</evidence>
<keyword evidence="5" id="KW-0443">Lipid metabolism</keyword>
<dbReference type="PIRSF" id="PIRSF003085">
    <property type="entry name" value="CMAS"/>
    <property type="match status" value="1"/>
</dbReference>